<dbReference type="EMBL" id="MASQ01000095">
    <property type="protein sequence ID" value="OCB02452.1"/>
    <property type="molecule type" value="Genomic_DNA"/>
</dbReference>
<reference evidence="2 4" key="3">
    <citation type="submission" date="2016-07" db="EMBL/GenBank/DDBJ databases">
        <title>Draft genome of a psychrotolerant acidophile Acidithiobacillus ferrivorans strain YL15.</title>
        <authorList>
            <person name="Peng T."/>
            <person name="Ma L."/>
            <person name="Nan M."/>
            <person name="An N."/>
            <person name="Wang M."/>
            <person name="Qiu G."/>
            <person name="Zeng W."/>
        </authorList>
    </citation>
    <scope>NUCLEOTIDE SEQUENCE [LARGE SCALE GENOMIC DNA]</scope>
    <source>
        <strain evidence="2 4">YL15</strain>
    </source>
</reference>
<proteinExistence type="predicted"/>
<name>A0A060UPF5_9PROT</name>
<dbReference type="Proteomes" id="UP000193925">
    <property type="component" value="Chromosome AFERRI"/>
</dbReference>
<evidence type="ECO:0000313" key="3">
    <source>
        <dbReference type="EMBL" id="SMH64352.1"/>
    </source>
</evidence>
<reference evidence="1" key="2">
    <citation type="submission" date="2014-07" db="EMBL/GenBank/DDBJ databases">
        <title>Initial genome analysis of the psychrotolerant acidophile Acidithiobacillus ferrivorans CF27: insights into iron and sulfur oxidation pathways and into biofilm formation.</title>
        <authorList>
            <person name="Talla E."/>
            <person name="Hedrich S."/>
            <person name="Mangenot S."/>
            <person name="Ji B."/>
            <person name="Johnson D.B."/>
            <person name="Barbe V."/>
            <person name="Bonnefoy V."/>
        </authorList>
    </citation>
    <scope>NUCLEOTIDE SEQUENCE [LARGE SCALE GENOMIC DNA]</scope>
    <source>
        <strain evidence="1">CF27</strain>
    </source>
</reference>
<dbReference type="OrthoDB" id="5298273at2"/>
<dbReference type="AlphaFoldDB" id="A0A060UPF5"/>
<gene>
    <name evidence="3" type="ORF">AFERRI_10385</name>
    <name evidence="1" type="ORF">AFERRI_400106</name>
    <name evidence="2" type="ORF">BBC27_12915</name>
</gene>
<evidence type="ECO:0000313" key="4">
    <source>
        <dbReference type="Proteomes" id="UP000093129"/>
    </source>
</evidence>
<evidence type="ECO:0000313" key="1">
    <source>
        <dbReference type="EMBL" id="CDQ10325.1"/>
    </source>
</evidence>
<dbReference type="Proteomes" id="UP000093129">
    <property type="component" value="Unassembled WGS sequence"/>
</dbReference>
<sequence length="66" mass="7618">MKKETIRIVPKRFKPRMGVQPTRVERDRTLYSRKVKYRGQAGQEGDPHAVTISHHQGMGIFATARI</sequence>
<dbReference type="RefSeq" id="WP_014029077.1">
    <property type="nucleotide sequence ID" value="NZ_CCCS020000035.1"/>
</dbReference>
<evidence type="ECO:0000313" key="5">
    <source>
        <dbReference type="Proteomes" id="UP000193925"/>
    </source>
</evidence>
<reference evidence="1" key="1">
    <citation type="submission" date="2014-03" db="EMBL/GenBank/DDBJ databases">
        <authorList>
            <person name="Genoscope - CEA"/>
        </authorList>
    </citation>
    <scope>NUCLEOTIDE SEQUENCE [LARGE SCALE GENOMIC DNA]</scope>
    <source>
        <strain evidence="1">CF27</strain>
    </source>
</reference>
<dbReference type="EMBL" id="CCCS020000035">
    <property type="protein sequence ID" value="CDQ10325.1"/>
    <property type="molecule type" value="Genomic_DNA"/>
</dbReference>
<accession>A0A060UPF5</accession>
<protein>
    <submittedName>
        <fullName evidence="1">Uncharacterized protein</fullName>
    </submittedName>
</protein>
<dbReference type="EMBL" id="LT841305">
    <property type="protein sequence ID" value="SMH64352.1"/>
    <property type="molecule type" value="Genomic_DNA"/>
</dbReference>
<reference evidence="3 5" key="4">
    <citation type="submission" date="2017-03" db="EMBL/GenBank/DDBJ databases">
        <authorList>
            <person name="Regsiter A."/>
            <person name="William W."/>
        </authorList>
    </citation>
    <scope>NUCLEOTIDE SEQUENCE [LARGE SCALE GENOMIC DNA]</scope>
    <source>
        <strain evidence="3">PRJEB5721</strain>
    </source>
</reference>
<organism evidence="1">
    <name type="scientific">Acidithiobacillus ferrivorans</name>
    <dbReference type="NCBI Taxonomy" id="160808"/>
    <lineage>
        <taxon>Bacteria</taxon>
        <taxon>Pseudomonadati</taxon>
        <taxon>Pseudomonadota</taxon>
        <taxon>Acidithiobacillia</taxon>
        <taxon>Acidithiobacillales</taxon>
        <taxon>Acidithiobacillaceae</taxon>
        <taxon>Acidithiobacillus</taxon>
    </lineage>
</organism>
<evidence type="ECO:0000313" key="2">
    <source>
        <dbReference type="EMBL" id="OCB02452.1"/>
    </source>
</evidence>
<keyword evidence="5" id="KW-1185">Reference proteome</keyword>